<dbReference type="FunFam" id="3.30.70.600:FF:000005">
    <property type="entry name" value="28S ribosomal protein S10, mitochondrial"/>
    <property type="match status" value="1"/>
</dbReference>
<dbReference type="Pfam" id="PF00338">
    <property type="entry name" value="Ribosomal_S10"/>
    <property type="match status" value="1"/>
</dbReference>
<organism evidence="9 10">
    <name type="scientific">Labrus bergylta</name>
    <name type="common">ballan wrasse</name>
    <dbReference type="NCBI Taxonomy" id="56723"/>
    <lineage>
        <taxon>Eukaryota</taxon>
        <taxon>Metazoa</taxon>
        <taxon>Chordata</taxon>
        <taxon>Craniata</taxon>
        <taxon>Vertebrata</taxon>
        <taxon>Euteleostomi</taxon>
        <taxon>Actinopterygii</taxon>
        <taxon>Neopterygii</taxon>
        <taxon>Teleostei</taxon>
        <taxon>Neoteleostei</taxon>
        <taxon>Acanthomorphata</taxon>
        <taxon>Eupercaria</taxon>
        <taxon>Labriformes</taxon>
        <taxon>Labridae</taxon>
        <taxon>Labrus</taxon>
    </lineage>
</organism>
<keyword evidence="10" id="KW-1185">Reference proteome</keyword>
<dbReference type="InParanoid" id="A0A3Q3FI53"/>
<dbReference type="Proteomes" id="UP000261660">
    <property type="component" value="Unplaced"/>
</dbReference>
<reference evidence="9" key="2">
    <citation type="submission" date="2025-09" db="UniProtKB">
        <authorList>
            <consortium name="Ensembl"/>
        </authorList>
    </citation>
    <scope>IDENTIFICATION</scope>
</reference>
<comment type="subcellular location">
    <subcellularLocation>
        <location evidence="1">Mitochondrion</location>
    </subcellularLocation>
</comment>
<evidence type="ECO:0000313" key="10">
    <source>
        <dbReference type="Proteomes" id="UP000261660"/>
    </source>
</evidence>
<evidence type="ECO:0000259" key="8">
    <source>
        <dbReference type="SMART" id="SM01403"/>
    </source>
</evidence>
<reference evidence="9" key="1">
    <citation type="submission" date="2025-08" db="UniProtKB">
        <authorList>
            <consortium name="Ensembl"/>
        </authorList>
    </citation>
    <scope>IDENTIFICATION</scope>
</reference>
<evidence type="ECO:0000313" key="9">
    <source>
        <dbReference type="Ensembl" id="ENSLBEP00000019184.1"/>
    </source>
</evidence>
<dbReference type="InterPro" id="IPR027486">
    <property type="entry name" value="Ribosomal_uS10_dom"/>
</dbReference>
<keyword evidence="5" id="KW-0687">Ribonucleoprotein</keyword>
<dbReference type="PANTHER" id="PTHR13334:SF4">
    <property type="entry name" value="SMALL RIBOSOMAL SUBUNIT PROTEIN US10M"/>
    <property type="match status" value="1"/>
</dbReference>
<dbReference type="STRING" id="56723.ENSLBEP00000019184"/>
<dbReference type="SUPFAM" id="SSF54999">
    <property type="entry name" value="Ribosomal protein S10"/>
    <property type="match status" value="1"/>
</dbReference>
<evidence type="ECO:0000256" key="4">
    <source>
        <dbReference type="ARBA" id="ARBA00023128"/>
    </source>
</evidence>
<evidence type="ECO:0000256" key="2">
    <source>
        <dbReference type="ARBA" id="ARBA00007102"/>
    </source>
</evidence>
<dbReference type="InterPro" id="IPR001848">
    <property type="entry name" value="Ribosomal_uS10"/>
</dbReference>
<dbReference type="GO" id="GO:0005763">
    <property type="term" value="C:mitochondrial small ribosomal subunit"/>
    <property type="evidence" value="ECO:0007669"/>
    <property type="project" value="InterPro"/>
</dbReference>
<keyword evidence="4" id="KW-0496">Mitochondrion</keyword>
<sequence length="245" mass="27535">MRAALDLQFSLSFTVPKNMAASVSFRREFCSLARIFSGFSHLGPRAVFACSAHRKCNIIRSHLPVISSSSFHTGTVFLSAPSLITVTEEPDTLLQRVSLLVKGHDQAVLDSYEFFTTMAAKELGININKVYEPPKDMERLTVLKSVHIFKKHRVQYEMRTHYRCIELSHLTGSTAQVFLEYVQRNLPEGLAMEVTKTAMEKVPDHILEPMWKENPAEDGPNDVLLLDMLPLNFPSKAVGGDLQSL</sequence>
<feature type="domain" description="Small ribosomal subunit protein uS10" evidence="8">
    <location>
        <begin position="98"/>
        <end position="195"/>
    </location>
</feature>
<comment type="similarity">
    <text evidence="2">Belongs to the universal ribosomal protein uS10 family.</text>
</comment>
<dbReference type="AlphaFoldDB" id="A0A3Q3FI53"/>
<evidence type="ECO:0000256" key="6">
    <source>
        <dbReference type="ARBA" id="ARBA00035261"/>
    </source>
</evidence>
<keyword evidence="3" id="KW-0689">Ribosomal protein</keyword>
<proteinExistence type="inferred from homology"/>
<dbReference type="GO" id="GO:0003735">
    <property type="term" value="F:structural constituent of ribosome"/>
    <property type="evidence" value="ECO:0007669"/>
    <property type="project" value="InterPro"/>
</dbReference>
<evidence type="ECO:0000256" key="3">
    <source>
        <dbReference type="ARBA" id="ARBA00022980"/>
    </source>
</evidence>
<dbReference type="GO" id="GO:0006412">
    <property type="term" value="P:translation"/>
    <property type="evidence" value="ECO:0007669"/>
    <property type="project" value="InterPro"/>
</dbReference>
<dbReference type="InterPro" id="IPR036838">
    <property type="entry name" value="Ribosomal_uS10_dom_sf"/>
</dbReference>
<protein>
    <recommendedName>
        <fullName evidence="6">Small ribosomal subunit protein uS10m</fullName>
    </recommendedName>
    <alternativeName>
        <fullName evidence="7">28S ribosomal protein S10, mitochondrial</fullName>
    </alternativeName>
</protein>
<name>A0A3Q3FI53_9LABR</name>
<dbReference type="Gene3D" id="3.30.70.600">
    <property type="entry name" value="Ribosomal protein S10 domain"/>
    <property type="match status" value="1"/>
</dbReference>
<dbReference type="InterPro" id="IPR040055">
    <property type="entry name" value="Ribosomal_uS10m"/>
</dbReference>
<evidence type="ECO:0000256" key="7">
    <source>
        <dbReference type="ARBA" id="ARBA00035544"/>
    </source>
</evidence>
<dbReference type="SMART" id="SM01403">
    <property type="entry name" value="Ribosomal_S10"/>
    <property type="match status" value="1"/>
</dbReference>
<accession>A0A3Q3FI53</accession>
<evidence type="ECO:0000256" key="5">
    <source>
        <dbReference type="ARBA" id="ARBA00023274"/>
    </source>
</evidence>
<dbReference type="FunCoup" id="A0A3Q3FI53">
    <property type="interactions" value="371"/>
</dbReference>
<dbReference type="GeneTree" id="ENSGT00390000009045"/>
<dbReference type="HAMAP" id="MF_00508">
    <property type="entry name" value="Ribosomal_uS10"/>
    <property type="match status" value="1"/>
</dbReference>
<dbReference type="PANTHER" id="PTHR13334">
    <property type="entry name" value="MITOCHONDRIAL 28S RIBOSOMAL PROTEIN S10"/>
    <property type="match status" value="1"/>
</dbReference>
<dbReference type="Ensembl" id="ENSLBET00000020220.1">
    <property type="protein sequence ID" value="ENSLBEP00000019184.1"/>
    <property type="gene ID" value="ENSLBEG00000014754.1"/>
</dbReference>
<evidence type="ECO:0000256" key="1">
    <source>
        <dbReference type="ARBA" id="ARBA00004173"/>
    </source>
</evidence>